<evidence type="ECO:0000256" key="2">
    <source>
        <dbReference type="ARBA" id="ARBA00022448"/>
    </source>
</evidence>
<feature type="transmembrane region" description="Helical" evidence="7">
    <location>
        <begin position="351"/>
        <end position="369"/>
    </location>
</feature>
<sequence length="465" mass="50331">MDPAPSGVESPSVISPSVIPLSETEARRQLRRAVIASTVGTTIEWYDFFLYSTVTGLVFAKLYFPESDPLVGTLQAFLIYAVGFIARPIGAAIFGHYGDRIGRKATLVATLLLMGLATFAVAFVPSYARIGIWGAVLLTLLRFLQGVGVGGEWGGSVLMSMEWARTDAHRGLVASWPQFGVPAGLFLANLAVLAVSRLSGDAFLAWGWRIPFLLSIVLVAIGLYIRLNILETPVFARLLAEHRIEKAPMLQVIRRQPGDILLSALVRMAEQAPFYIFTAFVFTYGVMTLGMSRDLLLTAVLAAAVLEFFTIPFFGHLSDLLGRRRMYIAGALAVGVFGFLYFAMVDTRNPAWVFAAIVLSLVPHAMMYGPQAALIAETFTGRLRYSGASMGYQLASVIAGGPAPLIATALFARYHSGYAIAIYVLVCAALSVFAASRLRDYTNQDISREYDDASAHGGGHSPHAL</sequence>
<feature type="transmembrane region" description="Helical" evidence="7">
    <location>
        <begin position="390"/>
        <end position="412"/>
    </location>
</feature>
<dbReference type="CDD" id="cd17369">
    <property type="entry name" value="MFS_ShiA_like"/>
    <property type="match status" value="1"/>
</dbReference>
<feature type="transmembrane region" description="Helical" evidence="7">
    <location>
        <begin position="272"/>
        <end position="289"/>
    </location>
</feature>
<dbReference type="Pfam" id="PF07690">
    <property type="entry name" value="MFS_1"/>
    <property type="match status" value="1"/>
</dbReference>
<dbReference type="Pfam" id="PF00083">
    <property type="entry name" value="Sugar_tr"/>
    <property type="match status" value="1"/>
</dbReference>
<dbReference type="Gene3D" id="1.20.1250.20">
    <property type="entry name" value="MFS general substrate transporter like domains"/>
    <property type="match status" value="2"/>
</dbReference>
<dbReference type="InterPro" id="IPR020846">
    <property type="entry name" value="MFS_dom"/>
</dbReference>
<keyword evidence="5 7" id="KW-1133">Transmembrane helix</keyword>
<dbReference type="PANTHER" id="PTHR43045:SF1">
    <property type="entry name" value="SHIKIMATE TRANSPORTER"/>
    <property type="match status" value="1"/>
</dbReference>
<keyword evidence="2" id="KW-0813">Transport</keyword>
<organism evidence="9 10">
    <name type="scientific">Cupriavidus malaysiensis</name>
    <dbReference type="NCBI Taxonomy" id="367825"/>
    <lineage>
        <taxon>Bacteria</taxon>
        <taxon>Pseudomonadati</taxon>
        <taxon>Pseudomonadota</taxon>
        <taxon>Betaproteobacteria</taxon>
        <taxon>Burkholderiales</taxon>
        <taxon>Burkholderiaceae</taxon>
        <taxon>Cupriavidus</taxon>
    </lineage>
</organism>
<feature type="transmembrane region" description="Helical" evidence="7">
    <location>
        <begin position="130"/>
        <end position="151"/>
    </location>
</feature>
<evidence type="ECO:0000256" key="6">
    <source>
        <dbReference type="ARBA" id="ARBA00023136"/>
    </source>
</evidence>
<feature type="domain" description="Major facilitator superfamily (MFS) profile" evidence="8">
    <location>
        <begin position="33"/>
        <end position="439"/>
    </location>
</feature>
<gene>
    <name evidence="9" type="ORF">BKK80_30860</name>
</gene>
<protein>
    <submittedName>
        <fullName evidence="9">MFS transporter</fullName>
    </submittedName>
</protein>
<dbReference type="SUPFAM" id="SSF103473">
    <property type="entry name" value="MFS general substrate transporter"/>
    <property type="match status" value="1"/>
</dbReference>
<dbReference type="EMBL" id="CP017755">
    <property type="protein sequence ID" value="AOZ10058.1"/>
    <property type="molecule type" value="Genomic_DNA"/>
</dbReference>
<dbReference type="RefSeq" id="WP_071072592.1">
    <property type="nucleotide sequence ID" value="NZ_CP017755.1"/>
</dbReference>
<dbReference type="InterPro" id="IPR036259">
    <property type="entry name" value="MFS_trans_sf"/>
</dbReference>
<evidence type="ECO:0000256" key="3">
    <source>
        <dbReference type="ARBA" id="ARBA00022475"/>
    </source>
</evidence>
<dbReference type="PROSITE" id="PS50850">
    <property type="entry name" value="MFS"/>
    <property type="match status" value="1"/>
</dbReference>
<evidence type="ECO:0000256" key="4">
    <source>
        <dbReference type="ARBA" id="ARBA00022692"/>
    </source>
</evidence>
<name>A0ABN4TXK0_9BURK</name>
<dbReference type="InterPro" id="IPR011701">
    <property type="entry name" value="MFS"/>
</dbReference>
<evidence type="ECO:0000313" key="9">
    <source>
        <dbReference type="EMBL" id="AOZ10058.1"/>
    </source>
</evidence>
<evidence type="ECO:0000313" key="10">
    <source>
        <dbReference type="Proteomes" id="UP000177515"/>
    </source>
</evidence>
<feature type="transmembrane region" description="Helical" evidence="7">
    <location>
        <begin position="172"/>
        <end position="194"/>
    </location>
</feature>
<proteinExistence type="predicted"/>
<evidence type="ECO:0000256" key="1">
    <source>
        <dbReference type="ARBA" id="ARBA00004651"/>
    </source>
</evidence>
<evidence type="ECO:0000256" key="7">
    <source>
        <dbReference type="SAM" id="Phobius"/>
    </source>
</evidence>
<dbReference type="Proteomes" id="UP000177515">
    <property type="component" value="Chromosome 2"/>
</dbReference>
<dbReference type="InterPro" id="IPR005828">
    <property type="entry name" value="MFS_sugar_transport-like"/>
</dbReference>
<keyword evidence="3" id="KW-1003">Cell membrane</keyword>
<keyword evidence="6 7" id="KW-0472">Membrane</keyword>
<feature type="transmembrane region" description="Helical" evidence="7">
    <location>
        <begin position="106"/>
        <end position="124"/>
    </location>
</feature>
<evidence type="ECO:0000259" key="8">
    <source>
        <dbReference type="PROSITE" id="PS50850"/>
    </source>
</evidence>
<feature type="transmembrane region" description="Helical" evidence="7">
    <location>
        <begin position="326"/>
        <end position="345"/>
    </location>
</feature>
<feature type="transmembrane region" description="Helical" evidence="7">
    <location>
        <begin position="295"/>
        <end position="314"/>
    </location>
</feature>
<feature type="transmembrane region" description="Helical" evidence="7">
    <location>
        <begin position="206"/>
        <end position="227"/>
    </location>
</feature>
<feature type="transmembrane region" description="Helical" evidence="7">
    <location>
        <begin position="418"/>
        <end position="438"/>
    </location>
</feature>
<comment type="subcellular location">
    <subcellularLocation>
        <location evidence="1">Cell membrane</location>
        <topology evidence="1">Multi-pass membrane protein</topology>
    </subcellularLocation>
</comment>
<accession>A0ABN4TXK0</accession>
<keyword evidence="4 7" id="KW-0812">Transmembrane</keyword>
<evidence type="ECO:0000256" key="5">
    <source>
        <dbReference type="ARBA" id="ARBA00022989"/>
    </source>
</evidence>
<keyword evidence="10" id="KW-1185">Reference proteome</keyword>
<dbReference type="PANTHER" id="PTHR43045">
    <property type="entry name" value="SHIKIMATE TRANSPORTER"/>
    <property type="match status" value="1"/>
</dbReference>
<reference evidence="9 10" key="1">
    <citation type="submission" date="2016-10" db="EMBL/GenBank/DDBJ databases">
        <title>Complete genome sequences of three Cupriavidus strains isolated from various Malaysian environments.</title>
        <authorList>
            <person name="Abdullah A.A.-A."/>
            <person name="Shafie N.A.H."/>
            <person name="Lau N.S."/>
        </authorList>
    </citation>
    <scope>NUCLEOTIDE SEQUENCE [LARGE SCALE GENOMIC DNA]</scope>
    <source>
        <strain evidence="9 10">USMAA1020</strain>
    </source>
</reference>
<feature type="transmembrane region" description="Helical" evidence="7">
    <location>
        <begin position="76"/>
        <end position="94"/>
    </location>
</feature>
<feature type="transmembrane region" description="Helical" evidence="7">
    <location>
        <begin position="45"/>
        <end position="64"/>
    </location>
</feature>